<keyword evidence="1" id="KW-0812">Transmembrane</keyword>
<evidence type="ECO:0008006" key="4">
    <source>
        <dbReference type="Google" id="ProtNLM"/>
    </source>
</evidence>
<keyword evidence="1" id="KW-1133">Transmembrane helix</keyword>
<reference evidence="2 3" key="1">
    <citation type="submission" date="2024-03" db="EMBL/GenBank/DDBJ databases">
        <title>The Genome Sequence of Enterococcus sp. DIV1094.</title>
        <authorList>
            <consortium name="The Broad Institute Genomics Platform"/>
            <consortium name="The Broad Institute Microbial Omics Core"/>
            <consortium name="The Broad Institute Genomic Center for Infectious Diseases"/>
            <person name="Earl A."/>
            <person name="Manson A."/>
            <person name="Gilmore M."/>
            <person name="Schwartman J."/>
            <person name="Shea T."/>
            <person name="Abouelleil A."/>
            <person name="Cao P."/>
            <person name="Chapman S."/>
            <person name="Cusick C."/>
            <person name="Young S."/>
            <person name="Neafsey D."/>
            <person name="Nusbaum C."/>
            <person name="Birren B."/>
        </authorList>
    </citation>
    <scope>NUCLEOTIDE SEQUENCE [LARGE SCALE GENOMIC DNA]</scope>
    <source>
        <strain evidence="2 3">DIV1094</strain>
    </source>
</reference>
<organism evidence="2 3">
    <name type="scientific">Candidatus Enterococcus mangumiae</name>
    <dbReference type="NCBI Taxonomy" id="2230878"/>
    <lineage>
        <taxon>Bacteria</taxon>
        <taxon>Bacillati</taxon>
        <taxon>Bacillota</taxon>
        <taxon>Bacilli</taxon>
        <taxon>Lactobacillales</taxon>
        <taxon>Enterococcaceae</taxon>
        <taxon>Enterococcus</taxon>
    </lineage>
</organism>
<accession>A0ABZ2SU73</accession>
<feature type="transmembrane region" description="Helical" evidence="1">
    <location>
        <begin position="6"/>
        <end position="25"/>
    </location>
</feature>
<protein>
    <recommendedName>
        <fullName evidence="4">Lipoprotein</fullName>
    </recommendedName>
</protein>
<evidence type="ECO:0000256" key="1">
    <source>
        <dbReference type="SAM" id="Phobius"/>
    </source>
</evidence>
<evidence type="ECO:0000313" key="3">
    <source>
        <dbReference type="Proteomes" id="UP000664360"/>
    </source>
</evidence>
<keyword evidence="3" id="KW-1185">Reference proteome</keyword>
<proteinExistence type="predicted"/>
<evidence type="ECO:0000313" key="2">
    <source>
        <dbReference type="EMBL" id="WYJ78620.1"/>
    </source>
</evidence>
<sequence>MVKKKWLISVSIGVLLVLLTTIGVNKMGEPTKKERQVAFLKAHEEEMVEFVKKQDEKVNNVVFDWNSLKQEIVGNGLPQGAGEVIIIRIQIIDKDNKEINSFGFAINPDNINRPKKIETMYTINANYNYYEGE</sequence>
<dbReference type="Proteomes" id="UP000664360">
    <property type="component" value="Chromosome"/>
</dbReference>
<keyword evidence="1" id="KW-0472">Membrane</keyword>
<dbReference type="RefSeq" id="WP_206853746.1">
    <property type="nucleotide sequence ID" value="NZ_CP147250.1"/>
</dbReference>
<name>A0ABZ2SU73_9ENTE</name>
<gene>
    <name evidence="2" type="ORF">DOK79_000125</name>
</gene>
<dbReference type="EMBL" id="CP147250">
    <property type="protein sequence ID" value="WYJ78620.1"/>
    <property type="molecule type" value="Genomic_DNA"/>
</dbReference>